<dbReference type="Proteomes" id="UP001296967">
    <property type="component" value="Unassembled WGS sequence"/>
</dbReference>
<protein>
    <submittedName>
        <fullName evidence="2">Peptide transporter</fullName>
    </submittedName>
</protein>
<proteinExistence type="predicted"/>
<dbReference type="Pfam" id="PF01656">
    <property type="entry name" value="CbiA"/>
    <property type="match status" value="1"/>
</dbReference>
<sequence>MANVISVLNPKGGAGKTTLAIHLARALHLDNNKVLLVDSDRQGSARDWNEAGDGRSGFPVVGLDRPTIEKELVSLAEGYDWVVIDGAAKLEKMIASAVKASDLVLIPVQPSPLDIWACDSLVEMIQARQQVTDGIPSAAFVVSRAKKGTVLAREVADAVRDYEFPILHGSIHDRTIFAKSMIDGATVLDDEPEGAAAFEIRHLLKQIMEAFA</sequence>
<feature type="domain" description="CobQ/CobB/MinD/ParA nucleotide binding" evidence="1">
    <location>
        <begin position="5"/>
        <end position="186"/>
    </location>
</feature>
<evidence type="ECO:0000313" key="2">
    <source>
        <dbReference type="EMBL" id="MBK5930114.1"/>
    </source>
</evidence>
<dbReference type="PANTHER" id="PTHR13696:SF96">
    <property type="entry name" value="COBQ_COBB_MIND_PARA NUCLEOTIDE BINDING DOMAIN-CONTAINING PROTEIN"/>
    <property type="match status" value="1"/>
</dbReference>
<organism evidence="2 3">
    <name type="scientific">Halochromatium salexigens</name>
    <name type="common">Chromatium salexigens</name>
    <dbReference type="NCBI Taxonomy" id="49447"/>
    <lineage>
        <taxon>Bacteria</taxon>
        <taxon>Pseudomonadati</taxon>
        <taxon>Pseudomonadota</taxon>
        <taxon>Gammaproteobacteria</taxon>
        <taxon>Chromatiales</taxon>
        <taxon>Chromatiaceae</taxon>
        <taxon>Halochromatium</taxon>
    </lineage>
</organism>
<gene>
    <name evidence="2" type="ORF">CCR82_06130</name>
</gene>
<dbReference type="InterPro" id="IPR048089">
    <property type="entry name" value="McdA"/>
</dbReference>
<dbReference type="SUPFAM" id="SSF52540">
    <property type="entry name" value="P-loop containing nucleoside triphosphate hydrolases"/>
    <property type="match status" value="1"/>
</dbReference>
<dbReference type="InterPro" id="IPR050678">
    <property type="entry name" value="DNA_Partitioning_ATPase"/>
</dbReference>
<dbReference type="CDD" id="cd02042">
    <property type="entry name" value="ParAB_family"/>
    <property type="match status" value="1"/>
</dbReference>
<evidence type="ECO:0000259" key="1">
    <source>
        <dbReference type="Pfam" id="PF01656"/>
    </source>
</evidence>
<dbReference type="PIRSF" id="PIRSF009320">
    <property type="entry name" value="Nuc_binding_HP_1000"/>
    <property type="match status" value="1"/>
</dbReference>
<dbReference type="PANTHER" id="PTHR13696">
    <property type="entry name" value="P-LOOP CONTAINING NUCLEOSIDE TRIPHOSPHATE HYDROLASE"/>
    <property type="match status" value="1"/>
</dbReference>
<keyword evidence="3" id="KW-1185">Reference proteome</keyword>
<reference evidence="2" key="1">
    <citation type="submission" date="2017-05" db="EMBL/GenBank/DDBJ databases">
        <authorList>
            <person name="Imhoff J.F."/>
            <person name="Rahn T."/>
            <person name="Kuenzel S."/>
            <person name="Neulinger S.C."/>
        </authorList>
    </citation>
    <scope>NUCLEOTIDE SEQUENCE</scope>
    <source>
        <strain evidence="2">DSM 4395</strain>
    </source>
</reference>
<dbReference type="Gene3D" id="3.40.50.300">
    <property type="entry name" value="P-loop containing nucleotide triphosphate hydrolases"/>
    <property type="match status" value="1"/>
</dbReference>
<dbReference type="RefSeq" id="WP_201244535.1">
    <property type="nucleotide sequence ID" value="NZ_NHSF01000041.1"/>
</dbReference>
<reference evidence="2" key="2">
    <citation type="journal article" date="2020" name="Microorganisms">
        <title>Osmotic Adaptation and Compatible Solute Biosynthesis of Phototrophic Bacteria as Revealed from Genome Analyses.</title>
        <authorList>
            <person name="Imhoff J.F."/>
            <person name="Rahn T."/>
            <person name="Kunzel S."/>
            <person name="Keller A."/>
            <person name="Neulinger S.C."/>
        </authorList>
    </citation>
    <scope>NUCLEOTIDE SEQUENCE</scope>
    <source>
        <strain evidence="2">DSM 4395</strain>
    </source>
</reference>
<dbReference type="AlphaFoldDB" id="A0AAJ0UES0"/>
<dbReference type="InterPro" id="IPR002586">
    <property type="entry name" value="CobQ/CobB/MinD/ParA_Nub-bd_dom"/>
</dbReference>
<dbReference type="NCBIfam" id="NF041546">
    <property type="entry name" value="ParA_partition"/>
    <property type="match status" value="1"/>
</dbReference>
<name>A0AAJ0UES0_HALSE</name>
<dbReference type="InterPro" id="IPR027417">
    <property type="entry name" value="P-loop_NTPase"/>
</dbReference>
<dbReference type="EMBL" id="NHSF01000041">
    <property type="protein sequence ID" value="MBK5930114.1"/>
    <property type="molecule type" value="Genomic_DNA"/>
</dbReference>
<comment type="caution">
    <text evidence="2">The sequence shown here is derived from an EMBL/GenBank/DDBJ whole genome shotgun (WGS) entry which is preliminary data.</text>
</comment>
<accession>A0AAJ0UES0</accession>
<evidence type="ECO:0000313" key="3">
    <source>
        <dbReference type="Proteomes" id="UP001296967"/>
    </source>
</evidence>